<dbReference type="Gene3D" id="1.10.260.40">
    <property type="entry name" value="lambda repressor-like DNA-binding domains"/>
    <property type="match status" value="1"/>
</dbReference>
<dbReference type="InterPro" id="IPR001387">
    <property type="entry name" value="Cro/C1-type_HTH"/>
</dbReference>
<dbReference type="InterPro" id="IPR010982">
    <property type="entry name" value="Lambda_DNA-bd_dom_sf"/>
</dbReference>
<evidence type="ECO:0000313" key="2">
    <source>
        <dbReference type="EMBL" id="MEV5511096.1"/>
    </source>
</evidence>
<dbReference type="Proteomes" id="UP001552594">
    <property type="component" value="Unassembled WGS sequence"/>
</dbReference>
<evidence type="ECO:0000313" key="3">
    <source>
        <dbReference type="Proteomes" id="UP001552594"/>
    </source>
</evidence>
<comment type="caution">
    <text evidence="2">The sequence shown here is derived from an EMBL/GenBank/DDBJ whole genome shotgun (WGS) entry which is preliminary data.</text>
</comment>
<dbReference type="RefSeq" id="WP_109281961.1">
    <property type="nucleotide sequence ID" value="NZ_JBFAUK010000050.1"/>
</dbReference>
<sequence>MDTRGIGRRIAYWRTHRRMTQADFGALMGQSRRWVQDLEGGQRQQDPRLSVVERAAQVLGVPLERLLSDTVTVGGECAGPVEIQRIWAVLQGHDLIAGTCDNSDAEPMPVDLLCRNLAYSRSAFQAGHFASLGRLVPELLLDANRAAARHGGDEQLASFRVLSLTLELAEAAAIKYGDYDLAWLAGHRAVAAAGRSGDVVVMASAARHLADAMNHRGHARAAAEFATTAAGRLEAELLTRGRDGVSVLGMLYLKAAMAQATVARSGDRYAGSAEAAVPALLEEAAGRAAQLGGDGNAMWTAFGPTNVALHRVAAHVQLAQGADAVAVAQGIPDAARAALPRERRAHHLADLARAYTQVGRREEAVDTLLEAEHEVAEEVRCRPRTRRLVEDLRLLGAGVAEGRLRALAGRCGLSA</sequence>
<keyword evidence="3" id="KW-1185">Reference proteome</keyword>
<dbReference type="PROSITE" id="PS50943">
    <property type="entry name" value="HTH_CROC1"/>
    <property type="match status" value="1"/>
</dbReference>
<dbReference type="SMART" id="SM00530">
    <property type="entry name" value="HTH_XRE"/>
    <property type="match status" value="1"/>
</dbReference>
<organism evidence="2 3">
    <name type="scientific">Streptomyces orinoci</name>
    <name type="common">Streptoverticillium orinoci</name>
    <dbReference type="NCBI Taxonomy" id="67339"/>
    <lineage>
        <taxon>Bacteria</taxon>
        <taxon>Bacillati</taxon>
        <taxon>Actinomycetota</taxon>
        <taxon>Actinomycetes</taxon>
        <taxon>Kitasatosporales</taxon>
        <taxon>Streptomycetaceae</taxon>
        <taxon>Streptomyces</taxon>
    </lineage>
</organism>
<gene>
    <name evidence="2" type="ORF">AB0L16_32560</name>
</gene>
<proteinExistence type="predicted"/>
<protein>
    <submittedName>
        <fullName evidence="2">Helix-turn-helix transcriptional regulator</fullName>
    </submittedName>
</protein>
<evidence type="ECO:0000259" key="1">
    <source>
        <dbReference type="PROSITE" id="PS50943"/>
    </source>
</evidence>
<accession>A0ABV3K7H5</accession>
<reference evidence="2 3" key="1">
    <citation type="submission" date="2024-06" db="EMBL/GenBank/DDBJ databases">
        <title>The Natural Products Discovery Center: Release of the First 8490 Sequenced Strains for Exploring Actinobacteria Biosynthetic Diversity.</title>
        <authorList>
            <person name="Kalkreuter E."/>
            <person name="Kautsar S.A."/>
            <person name="Yang D."/>
            <person name="Bader C.D."/>
            <person name="Teijaro C.N."/>
            <person name="Fluegel L."/>
            <person name="Davis C.M."/>
            <person name="Simpson J.R."/>
            <person name="Lauterbach L."/>
            <person name="Steele A.D."/>
            <person name="Gui C."/>
            <person name="Meng S."/>
            <person name="Li G."/>
            <person name="Viehrig K."/>
            <person name="Ye F."/>
            <person name="Su P."/>
            <person name="Kiefer A.F."/>
            <person name="Nichols A."/>
            <person name="Cepeda A.J."/>
            <person name="Yan W."/>
            <person name="Fan B."/>
            <person name="Jiang Y."/>
            <person name="Adhikari A."/>
            <person name="Zheng C.-J."/>
            <person name="Schuster L."/>
            <person name="Cowan T.M."/>
            <person name="Smanski M.J."/>
            <person name="Chevrette M.G."/>
            <person name="De Carvalho L.P.S."/>
            <person name="Shen B."/>
        </authorList>
    </citation>
    <scope>NUCLEOTIDE SEQUENCE [LARGE SCALE GENOMIC DNA]</scope>
    <source>
        <strain evidence="2 3">NPDC052347</strain>
    </source>
</reference>
<dbReference type="Pfam" id="PF13560">
    <property type="entry name" value="HTH_31"/>
    <property type="match status" value="1"/>
</dbReference>
<dbReference type="EMBL" id="JBFAUK010000050">
    <property type="protein sequence ID" value="MEV5511096.1"/>
    <property type="molecule type" value="Genomic_DNA"/>
</dbReference>
<dbReference type="SUPFAM" id="SSF47413">
    <property type="entry name" value="lambda repressor-like DNA-binding domains"/>
    <property type="match status" value="1"/>
</dbReference>
<feature type="domain" description="HTH cro/C1-type" evidence="1">
    <location>
        <begin position="10"/>
        <end position="66"/>
    </location>
</feature>
<name>A0ABV3K7H5_STRON</name>